<keyword evidence="1" id="KW-0472">Membrane</keyword>
<keyword evidence="1" id="KW-0812">Transmembrane</keyword>
<dbReference type="RefSeq" id="WP_191712438.1">
    <property type="nucleotide sequence ID" value="NZ_JACSPX010000001.1"/>
</dbReference>
<evidence type="ECO:0000313" key="3">
    <source>
        <dbReference type="Proteomes" id="UP000611521"/>
    </source>
</evidence>
<reference evidence="2 3" key="1">
    <citation type="submission" date="2020-08" db="EMBL/GenBank/DDBJ databases">
        <title>A Genomic Blueprint of the Chicken Gut Microbiome.</title>
        <authorList>
            <person name="Gilroy R."/>
            <person name="Ravi A."/>
            <person name="Getino M."/>
            <person name="Pursley I."/>
            <person name="Horton D.L."/>
            <person name="Alikhan N.-F."/>
            <person name="Baker D."/>
            <person name="Gharbi K."/>
            <person name="Hall N."/>
            <person name="Watson M."/>
            <person name="Adriaenssens E.M."/>
            <person name="Foster-Nyarko E."/>
            <person name="Jarju S."/>
            <person name="Secka A."/>
            <person name="Antonio M."/>
            <person name="Oren A."/>
            <person name="Chaudhuri R."/>
            <person name="La Ragione R.M."/>
            <person name="Hildebrand F."/>
            <person name="Pallen M.J."/>
        </authorList>
    </citation>
    <scope>NUCLEOTIDE SEQUENCE [LARGE SCALE GENOMIC DNA]</scope>
    <source>
        <strain evidence="2 3">Re1</strain>
    </source>
</reference>
<feature type="transmembrane region" description="Helical" evidence="1">
    <location>
        <begin position="21"/>
        <end position="40"/>
    </location>
</feature>
<keyword evidence="3" id="KW-1185">Reference proteome</keyword>
<protein>
    <submittedName>
        <fullName evidence="2">Acyl-CoA synthetase</fullName>
    </submittedName>
</protein>
<feature type="transmembrane region" description="Helical" evidence="1">
    <location>
        <begin position="170"/>
        <end position="197"/>
    </location>
</feature>
<proteinExistence type="predicted"/>
<evidence type="ECO:0000256" key="1">
    <source>
        <dbReference type="SAM" id="Phobius"/>
    </source>
</evidence>
<sequence length="223" mass="22547">MPAASRSRTARPAAVRPFTARTVQLARALMAAVAALMITFSPDHSAAVGLAVFGGFAIVTSLVLIVAAIIVQGPGQRWPSVLMGAITLVLGMAASIPTWRTDALFFVLVITWAALTGLVELISGIRSRGQEGSRDAITVGGLGLLLAALLLIVPVGFVQNYAVEGHAMSLTGIIIGVGLFGGYAAIVAVFLGIAGLAPAATSTATTSETTAGADRLADHGGEA</sequence>
<comment type="caution">
    <text evidence="2">The sequence shown here is derived from an EMBL/GenBank/DDBJ whole genome shotgun (WGS) entry which is preliminary data.</text>
</comment>
<keyword evidence="1" id="KW-1133">Transmembrane helix</keyword>
<gene>
    <name evidence="2" type="ORF">H9633_05935</name>
</gene>
<dbReference type="Proteomes" id="UP000611521">
    <property type="component" value="Unassembled WGS sequence"/>
</dbReference>
<organism evidence="2 3">
    <name type="scientific">Microbacterium commune</name>
    <dbReference type="NCBI Taxonomy" id="2762219"/>
    <lineage>
        <taxon>Bacteria</taxon>
        <taxon>Bacillati</taxon>
        <taxon>Actinomycetota</taxon>
        <taxon>Actinomycetes</taxon>
        <taxon>Micrococcales</taxon>
        <taxon>Microbacteriaceae</taxon>
        <taxon>Microbacterium</taxon>
    </lineage>
</organism>
<accession>A0ABR8W485</accession>
<feature type="transmembrane region" description="Helical" evidence="1">
    <location>
        <begin position="78"/>
        <end position="97"/>
    </location>
</feature>
<evidence type="ECO:0000313" key="2">
    <source>
        <dbReference type="EMBL" id="MBD8011835.1"/>
    </source>
</evidence>
<feature type="transmembrane region" description="Helical" evidence="1">
    <location>
        <begin position="137"/>
        <end position="158"/>
    </location>
</feature>
<dbReference type="EMBL" id="JACSPX010000001">
    <property type="protein sequence ID" value="MBD8011835.1"/>
    <property type="molecule type" value="Genomic_DNA"/>
</dbReference>
<feature type="transmembrane region" description="Helical" evidence="1">
    <location>
        <begin position="46"/>
        <end position="71"/>
    </location>
</feature>
<name>A0ABR8W485_9MICO</name>
<feature type="transmembrane region" description="Helical" evidence="1">
    <location>
        <begin position="103"/>
        <end position="125"/>
    </location>
</feature>